<dbReference type="PANTHER" id="PTHR43689:SF8">
    <property type="entry name" value="ALPHA_BETA-HYDROLASES SUPERFAMILY PROTEIN"/>
    <property type="match status" value="1"/>
</dbReference>
<evidence type="ECO:0000313" key="2">
    <source>
        <dbReference type="EMBL" id="QSV47382.1"/>
    </source>
</evidence>
<organism evidence="2 3">
    <name type="scientific">Geobacter benzoatilyticus</name>
    <dbReference type="NCBI Taxonomy" id="2815309"/>
    <lineage>
        <taxon>Bacteria</taxon>
        <taxon>Pseudomonadati</taxon>
        <taxon>Thermodesulfobacteriota</taxon>
        <taxon>Desulfuromonadia</taxon>
        <taxon>Geobacterales</taxon>
        <taxon>Geobacteraceae</taxon>
        <taxon>Geobacter</taxon>
    </lineage>
</organism>
<name>A0ABX7Q7E6_9BACT</name>
<protein>
    <submittedName>
        <fullName evidence="2">Alpha/beta hydrolase</fullName>
    </submittedName>
</protein>
<dbReference type="EMBL" id="CP071382">
    <property type="protein sequence ID" value="QSV47382.1"/>
    <property type="molecule type" value="Genomic_DNA"/>
</dbReference>
<evidence type="ECO:0000259" key="1">
    <source>
        <dbReference type="Pfam" id="PF12697"/>
    </source>
</evidence>
<dbReference type="Proteomes" id="UP000663651">
    <property type="component" value="Chromosome"/>
</dbReference>
<evidence type="ECO:0000313" key="3">
    <source>
        <dbReference type="Proteomes" id="UP000663651"/>
    </source>
</evidence>
<dbReference type="Pfam" id="PF12697">
    <property type="entry name" value="Abhydrolase_6"/>
    <property type="match status" value="1"/>
</dbReference>
<dbReference type="InterPro" id="IPR000073">
    <property type="entry name" value="AB_hydrolase_1"/>
</dbReference>
<dbReference type="Gene3D" id="3.40.50.1820">
    <property type="entry name" value="alpha/beta hydrolase"/>
    <property type="match status" value="1"/>
</dbReference>
<dbReference type="InterPro" id="IPR000639">
    <property type="entry name" value="Epox_hydrolase-like"/>
</dbReference>
<dbReference type="SUPFAM" id="SSF53474">
    <property type="entry name" value="alpha/beta-Hydrolases"/>
    <property type="match status" value="1"/>
</dbReference>
<sequence length="286" mass="31532">MTGTASERRTFTCEPGVDISYRVAGHGPVPIVFIHGFAAALTTWDDIAPLFPAERFTLYLLDLKGFGFSSKPRGGSYSVEEQAAVATAFIKDQGLTQVVLAGHSLGGAIALLVTLQARDRGNAAMVSRLILIDCSAYPQKLPRLMKWLTIPLLPRIGMALIPVRRIVRYTLERVFHDKTAITPQRIARYEQCFGRRGMARVLIRSALAIAPDSYGAITSRYREINVPTLIVWGKEDRIVKISQGKRLADEMPDARLKVIGGCGHNPHEERPGETFGVIMEFLGKGE</sequence>
<keyword evidence="3" id="KW-1185">Reference proteome</keyword>
<reference evidence="2 3" key="1">
    <citation type="submission" date="2021-03" db="EMBL/GenBank/DDBJ databases">
        <title>Geobacter metallireducens gen. nov. sp. nov., a microorganism capable of coupling the complete oxidation of organic compounds to the reduction of iron and other metals.</title>
        <authorList>
            <person name="Li Y."/>
        </authorList>
    </citation>
    <scope>NUCLEOTIDE SEQUENCE [LARGE SCALE GENOMIC DNA]</scope>
    <source>
        <strain evidence="2 3">Jerry-YX</strain>
    </source>
</reference>
<keyword evidence="2" id="KW-0378">Hydrolase</keyword>
<dbReference type="PRINTS" id="PR00412">
    <property type="entry name" value="EPOXHYDRLASE"/>
</dbReference>
<dbReference type="PRINTS" id="PR00111">
    <property type="entry name" value="ABHYDROLASE"/>
</dbReference>
<dbReference type="PANTHER" id="PTHR43689">
    <property type="entry name" value="HYDROLASE"/>
    <property type="match status" value="1"/>
</dbReference>
<accession>A0ABX7Q7E6</accession>
<dbReference type="GO" id="GO:0016787">
    <property type="term" value="F:hydrolase activity"/>
    <property type="evidence" value="ECO:0007669"/>
    <property type="project" value="UniProtKB-KW"/>
</dbReference>
<proteinExistence type="predicted"/>
<feature type="domain" description="AB hydrolase-1" evidence="1">
    <location>
        <begin position="31"/>
        <end position="274"/>
    </location>
</feature>
<dbReference type="InterPro" id="IPR029058">
    <property type="entry name" value="AB_hydrolase_fold"/>
</dbReference>
<gene>
    <name evidence="2" type="ORF">JZM60_09260</name>
</gene>